<feature type="transmembrane region" description="Helical" evidence="1">
    <location>
        <begin position="420"/>
        <end position="441"/>
    </location>
</feature>
<evidence type="ECO:0008006" key="4">
    <source>
        <dbReference type="Google" id="ProtNLM"/>
    </source>
</evidence>
<comment type="caution">
    <text evidence="2">The sequence shown here is derived from an EMBL/GenBank/DDBJ whole genome shotgun (WGS) entry which is preliminary data.</text>
</comment>
<feature type="transmembrane region" description="Helical" evidence="1">
    <location>
        <begin position="250"/>
        <end position="270"/>
    </location>
</feature>
<sequence>MTTQAGEVVGRPADEVAEADVAVEPISPISDPAGVQAALVATLTTLKPVRPDVVRATPAFVPLRRGGRILRSLDIEDKAKLYAFGVATAAIAQFWSHSWHGGTWTKVLMLLIFNNGLASVCIGTIGSIVTVLLFWAFGPAPDDPKDPLDVMLCSMIASVLCASLTLFFWRPRHQVFLDQICIHQAHMGLKTAGLISMPAILKSSRSIVVCWDSTYMERAWCVFELGAFMKAHGENAQLIIRPTFLGPCSIAFHTGVAAVLLVNLVTLYFFKVLDSSADSFIRLGILLIAITSFMFMAVSAFRTYYLSVEEMRKQLKVFSVENTVAHCCTQQHKDASGKPIPICDKETISACIVNWFGSIETFNQRVQEKMQLALVPQLGYFSFSYSWMVACSMPVLWAYFPKVAYAAFNEDWTFAAQQVFWIMAWWLGALPIMTMSILAVSKVLSQRYACCTNFLANLIASWVVLPIYIGIELWLGFASTILPTLVADVVYASTLIIIAVLLAIAMACCRRRVEGK</sequence>
<protein>
    <recommendedName>
        <fullName evidence="4">Transmembrane protein</fullName>
    </recommendedName>
</protein>
<keyword evidence="1" id="KW-0472">Membrane</keyword>
<dbReference type="EMBL" id="CAJNDS010002071">
    <property type="protein sequence ID" value="CAE7305123.1"/>
    <property type="molecule type" value="Genomic_DNA"/>
</dbReference>
<reference evidence="2" key="1">
    <citation type="submission" date="2021-02" db="EMBL/GenBank/DDBJ databases">
        <authorList>
            <person name="Dougan E. K."/>
            <person name="Rhodes N."/>
            <person name="Thang M."/>
            <person name="Chan C."/>
        </authorList>
    </citation>
    <scope>NUCLEOTIDE SEQUENCE</scope>
</reference>
<dbReference type="Proteomes" id="UP000604046">
    <property type="component" value="Unassembled WGS sequence"/>
</dbReference>
<evidence type="ECO:0000313" key="3">
    <source>
        <dbReference type="Proteomes" id="UP000604046"/>
    </source>
</evidence>
<keyword evidence="1" id="KW-0812">Transmembrane</keyword>
<feature type="transmembrane region" description="Helical" evidence="1">
    <location>
        <begin position="489"/>
        <end position="509"/>
    </location>
</feature>
<feature type="transmembrane region" description="Helical" evidence="1">
    <location>
        <begin position="448"/>
        <end position="469"/>
    </location>
</feature>
<gene>
    <name evidence="2" type="ORF">SNAT2548_LOCUS16041</name>
</gene>
<evidence type="ECO:0000256" key="1">
    <source>
        <dbReference type="SAM" id="Phobius"/>
    </source>
</evidence>
<evidence type="ECO:0000313" key="2">
    <source>
        <dbReference type="EMBL" id="CAE7305123.1"/>
    </source>
</evidence>
<keyword evidence="1" id="KW-1133">Transmembrane helix</keyword>
<organism evidence="2 3">
    <name type="scientific">Symbiodinium natans</name>
    <dbReference type="NCBI Taxonomy" id="878477"/>
    <lineage>
        <taxon>Eukaryota</taxon>
        <taxon>Sar</taxon>
        <taxon>Alveolata</taxon>
        <taxon>Dinophyceae</taxon>
        <taxon>Suessiales</taxon>
        <taxon>Symbiodiniaceae</taxon>
        <taxon>Symbiodinium</taxon>
    </lineage>
</organism>
<feature type="transmembrane region" description="Helical" evidence="1">
    <location>
        <begin position="378"/>
        <end position="400"/>
    </location>
</feature>
<dbReference type="AlphaFoldDB" id="A0A812NG23"/>
<proteinExistence type="predicted"/>
<feature type="transmembrane region" description="Helical" evidence="1">
    <location>
        <begin position="282"/>
        <end position="305"/>
    </location>
</feature>
<feature type="transmembrane region" description="Helical" evidence="1">
    <location>
        <begin position="148"/>
        <end position="169"/>
    </location>
</feature>
<dbReference type="OrthoDB" id="2157530at2759"/>
<name>A0A812NG23_9DINO</name>
<accession>A0A812NG23</accession>
<keyword evidence="3" id="KW-1185">Reference proteome</keyword>
<feature type="transmembrane region" description="Helical" evidence="1">
    <location>
        <begin position="107"/>
        <end position="136"/>
    </location>
</feature>